<dbReference type="Proteomes" id="UP000319478">
    <property type="component" value="Unassembled WGS sequence"/>
</dbReference>
<proteinExistence type="predicted"/>
<organism evidence="1 2">
    <name type="scientific">Novacetimonas hansenii</name>
    <name type="common">Komagataeibacter hansenii</name>
    <dbReference type="NCBI Taxonomy" id="436"/>
    <lineage>
        <taxon>Bacteria</taxon>
        <taxon>Pseudomonadati</taxon>
        <taxon>Pseudomonadota</taxon>
        <taxon>Alphaproteobacteria</taxon>
        <taxon>Acetobacterales</taxon>
        <taxon>Acetobacteraceae</taxon>
        <taxon>Novacetimonas</taxon>
    </lineage>
</organism>
<keyword evidence="2" id="KW-1185">Reference proteome</keyword>
<reference evidence="1 2" key="1">
    <citation type="submission" date="2019-06" db="EMBL/GenBank/DDBJ databases">
        <title>Whole genome shotgun sequence of Komagataeibacter hansenii NBRC 14820.</title>
        <authorList>
            <person name="Hosoyama A."/>
            <person name="Uohara A."/>
            <person name="Ohji S."/>
            <person name="Ichikawa N."/>
        </authorList>
    </citation>
    <scope>NUCLEOTIDE SEQUENCE [LARGE SCALE GENOMIC DNA]</scope>
    <source>
        <strain evidence="1 2">NBRC 14820</strain>
    </source>
</reference>
<evidence type="ECO:0000313" key="2">
    <source>
        <dbReference type="Proteomes" id="UP000319478"/>
    </source>
</evidence>
<name>A0ABQ0SC81_NOVHA</name>
<comment type="caution">
    <text evidence="1">The sequence shown here is derived from an EMBL/GenBank/DDBJ whole genome shotgun (WGS) entry which is preliminary data.</text>
</comment>
<gene>
    <name evidence="1" type="ORF">GHA01_06920</name>
</gene>
<sequence length="115" mass="12660">MAAILGKVFSIRFHSNRSFSKDLPYRVLSPPPQAFPYLVMHTLDTSIQCPVATRHRYYGLLATADLNGYPSLDFQTDPGNAFIAIGKAAVTDRHHSPSLVGTDDMTILRESPLLG</sequence>
<dbReference type="EMBL" id="BJNN01000046">
    <property type="protein sequence ID" value="GEC62843.1"/>
    <property type="molecule type" value="Genomic_DNA"/>
</dbReference>
<accession>A0ABQ0SC81</accession>
<protein>
    <submittedName>
        <fullName evidence="1">Uncharacterized protein</fullName>
    </submittedName>
</protein>
<evidence type="ECO:0000313" key="1">
    <source>
        <dbReference type="EMBL" id="GEC62843.1"/>
    </source>
</evidence>